<dbReference type="EMBL" id="JACGCI010000143">
    <property type="protein sequence ID" value="KAF6743497.1"/>
    <property type="molecule type" value="Genomic_DNA"/>
</dbReference>
<feature type="compositionally biased region" description="Low complexity" evidence="1">
    <location>
        <begin position="92"/>
        <end position="104"/>
    </location>
</feature>
<organism evidence="2 3">
    <name type="scientific">Ephemerocybe angulata</name>
    <dbReference type="NCBI Taxonomy" id="980116"/>
    <lineage>
        <taxon>Eukaryota</taxon>
        <taxon>Fungi</taxon>
        <taxon>Dikarya</taxon>
        <taxon>Basidiomycota</taxon>
        <taxon>Agaricomycotina</taxon>
        <taxon>Agaricomycetes</taxon>
        <taxon>Agaricomycetidae</taxon>
        <taxon>Agaricales</taxon>
        <taxon>Agaricineae</taxon>
        <taxon>Psathyrellaceae</taxon>
        <taxon>Ephemerocybe</taxon>
    </lineage>
</organism>
<accession>A0A8H6HC83</accession>
<comment type="caution">
    <text evidence="2">The sequence shown here is derived from an EMBL/GenBank/DDBJ whole genome shotgun (WGS) entry which is preliminary data.</text>
</comment>
<evidence type="ECO:0000256" key="1">
    <source>
        <dbReference type="SAM" id="MobiDB-lite"/>
    </source>
</evidence>
<proteinExistence type="predicted"/>
<name>A0A8H6HC83_9AGAR</name>
<feature type="region of interest" description="Disordered" evidence="1">
    <location>
        <begin position="1"/>
        <end position="31"/>
    </location>
</feature>
<dbReference type="Proteomes" id="UP000521943">
    <property type="component" value="Unassembled WGS sequence"/>
</dbReference>
<feature type="region of interest" description="Disordered" evidence="1">
    <location>
        <begin position="92"/>
        <end position="133"/>
    </location>
</feature>
<reference evidence="2 3" key="1">
    <citation type="submission" date="2020-07" db="EMBL/GenBank/DDBJ databases">
        <title>Comparative genomics of pyrophilous fungi reveals a link between fire events and developmental genes.</title>
        <authorList>
            <consortium name="DOE Joint Genome Institute"/>
            <person name="Steindorff A.S."/>
            <person name="Carver A."/>
            <person name="Calhoun S."/>
            <person name="Stillman K."/>
            <person name="Liu H."/>
            <person name="Lipzen A."/>
            <person name="Pangilinan J."/>
            <person name="Labutti K."/>
            <person name="Bruns T.D."/>
            <person name="Grigoriev I.V."/>
        </authorList>
    </citation>
    <scope>NUCLEOTIDE SEQUENCE [LARGE SCALE GENOMIC DNA]</scope>
    <source>
        <strain evidence="2 3">CBS 144469</strain>
    </source>
</reference>
<gene>
    <name evidence="2" type="ORF">DFP72DRAFT_1080005</name>
</gene>
<dbReference type="AlphaFoldDB" id="A0A8H6HC83"/>
<keyword evidence="3" id="KW-1185">Reference proteome</keyword>
<sequence length="154" mass="17119">MLPDRPDKSKKTALKYSEPRSTPDPFPGTPKIKISPLISRHALQLQEIHSDTRILGHRFDSDHSHGVRRHSLEAQSGRELLVLRLRIHQTRYPIPRPSRSYSRPTAGTPSEDDIPSRRTHFCCGTATGDDGASTQLYAAPELHLDSTAPAGDPN</sequence>
<protein>
    <submittedName>
        <fullName evidence="2">Uncharacterized protein</fullName>
    </submittedName>
</protein>
<evidence type="ECO:0000313" key="2">
    <source>
        <dbReference type="EMBL" id="KAF6743497.1"/>
    </source>
</evidence>
<feature type="compositionally biased region" description="Basic and acidic residues" evidence="1">
    <location>
        <begin position="1"/>
        <end position="10"/>
    </location>
</feature>
<evidence type="ECO:0000313" key="3">
    <source>
        <dbReference type="Proteomes" id="UP000521943"/>
    </source>
</evidence>